<accession>B8IDK7</accession>
<dbReference type="HOGENOM" id="CLU_3137599_0_0_5"/>
<keyword evidence="2" id="KW-1185">Reference proteome</keyword>
<gene>
    <name evidence="1" type="ordered locus">Mnod_0541</name>
</gene>
<protein>
    <submittedName>
        <fullName evidence="1">Uncharacterized protein</fullName>
    </submittedName>
</protein>
<evidence type="ECO:0000313" key="1">
    <source>
        <dbReference type="EMBL" id="ACL55579.1"/>
    </source>
</evidence>
<evidence type="ECO:0000313" key="2">
    <source>
        <dbReference type="Proteomes" id="UP000008207"/>
    </source>
</evidence>
<dbReference type="AlphaFoldDB" id="B8IDK7"/>
<dbReference type="Proteomes" id="UP000008207">
    <property type="component" value="Chromosome"/>
</dbReference>
<name>B8IDK7_METNO</name>
<sequence>MERMPATTLEGVIVKAKAVSSGQTDLALNIINDLRAMGNAEPLEGEWIP</sequence>
<reference evidence="1 2" key="1">
    <citation type="submission" date="2009-01" db="EMBL/GenBank/DDBJ databases">
        <title>Complete sequence of chromosome of Methylobacterium nodulans ORS 2060.</title>
        <authorList>
            <consortium name="US DOE Joint Genome Institute"/>
            <person name="Lucas S."/>
            <person name="Copeland A."/>
            <person name="Lapidus A."/>
            <person name="Glavina del Rio T."/>
            <person name="Dalin E."/>
            <person name="Tice H."/>
            <person name="Bruce D."/>
            <person name="Goodwin L."/>
            <person name="Pitluck S."/>
            <person name="Sims D."/>
            <person name="Brettin T."/>
            <person name="Detter J.C."/>
            <person name="Han C."/>
            <person name="Larimer F."/>
            <person name="Land M."/>
            <person name="Hauser L."/>
            <person name="Kyrpides N."/>
            <person name="Ivanova N."/>
            <person name="Marx C.J."/>
            <person name="Richardson P."/>
        </authorList>
    </citation>
    <scope>NUCLEOTIDE SEQUENCE [LARGE SCALE GENOMIC DNA]</scope>
    <source>
        <strain evidence="2">LMG 21967 / CNCM I-2342 / ORS 2060</strain>
    </source>
</reference>
<dbReference type="EMBL" id="CP001349">
    <property type="protein sequence ID" value="ACL55579.1"/>
    <property type="molecule type" value="Genomic_DNA"/>
</dbReference>
<dbReference type="KEGG" id="mno:Mnod_0541"/>
<organism evidence="1 2">
    <name type="scientific">Methylobacterium nodulans (strain LMG 21967 / CNCM I-2342 / ORS 2060)</name>
    <dbReference type="NCBI Taxonomy" id="460265"/>
    <lineage>
        <taxon>Bacteria</taxon>
        <taxon>Pseudomonadati</taxon>
        <taxon>Pseudomonadota</taxon>
        <taxon>Alphaproteobacteria</taxon>
        <taxon>Hyphomicrobiales</taxon>
        <taxon>Methylobacteriaceae</taxon>
        <taxon>Methylobacterium</taxon>
    </lineage>
</organism>
<proteinExistence type="predicted"/>